<keyword evidence="3" id="KW-1185">Reference proteome</keyword>
<dbReference type="EMBL" id="LWID01000001">
    <property type="protein sequence ID" value="MDG6896233.1"/>
    <property type="molecule type" value="Genomic_DNA"/>
</dbReference>
<dbReference type="Proteomes" id="UP001155500">
    <property type="component" value="Unassembled WGS sequence"/>
</dbReference>
<proteinExistence type="predicted"/>
<protein>
    <submittedName>
        <fullName evidence="2">Uncharacterized protein</fullName>
    </submittedName>
</protein>
<feature type="signal peptide" evidence="1">
    <location>
        <begin position="1"/>
        <end position="18"/>
    </location>
</feature>
<sequence length="113" mass="13255">MKKYFIILFALISIQSLANVVNSVEQARNLVNQSIKKYNLMYMPEGCYFTIDTETVETYEFDFYEIHDDKCGGDPMIAHRMFSYLVDKKTGQLYTSARLPHLTDWDMSYNPID</sequence>
<dbReference type="AlphaFoldDB" id="A0A9X4SMK1"/>
<dbReference type="RefSeq" id="WP_279573583.1">
    <property type="nucleotide sequence ID" value="NZ_LWID01000001.1"/>
</dbReference>
<name>A0A9X4SMK1_9PAST</name>
<feature type="chain" id="PRO_5040846161" evidence="1">
    <location>
        <begin position="19"/>
        <end position="113"/>
    </location>
</feature>
<comment type="caution">
    <text evidence="2">The sequence shown here is derived from an EMBL/GenBank/DDBJ whole genome shotgun (WGS) entry which is preliminary data.</text>
</comment>
<evidence type="ECO:0000313" key="2">
    <source>
        <dbReference type="EMBL" id="MDG6896233.1"/>
    </source>
</evidence>
<evidence type="ECO:0000313" key="3">
    <source>
        <dbReference type="Proteomes" id="UP001155500"/>
    </source>
</evidence>
<reference evidence="2" key="1">
    <citation type="submission" date="2016-03" db="EMBL/GenBank/DDBJ databases">
        <title>Co-evolution between Pasteurellaceae and their hosts.</title>
        <authorList>
            <person name="Hansen M.J."/>
            <person name="Bojesen A.M."/>
            <person name="Planet P."/>
        </authorList>
    </citation>
    <scope>NUCLEOTIDE SEQUENCE</scope>
    <source>
        <strain evidence="2">146/S8/89</strain>
    </source>
</reference>
<organism evidence="2 3">
    <name type="scientific">Volucribacter amazonae</name>
    <dbReference type="NCBI Taxonomy" id="256731"/>
    <lineage>
        <taxon>Bacteria</taxon>
        <taxon>Pseudomonadati</taxon>
        <taxon>Pseudomonadota</taxon>
        <taxon>Gammaproteobacteria</taxon>
        <taxon>Pasteurellales</taxon>
        <taxon>Pasteurellaceae</taxon>
        <taxon>Volucribacter</taxon>
    </lineage>
</organism>
<gene>
    <name evidence="2" type="ORF">A6A20_11555</name>
</gene>
<accession>A0A9X4SMK1</accession>
<keyword evidence="1" id="KW-0732">Signal</keyword>
<evidence type="ECO:0000256" key="1">
    <source>
        <dbReference type="SAM" id="SignalP"/>
    </source>
</evidence>